<dbReference type="HOGENOM" id="CLU_2033212_0_0_11"/>
<reference evidence="1 2" key="1">
    <citation type="submission" date="2014-07" db="EMBL/GenBank/DDBJ databases">
        <title>Whole Genome Sequence of the Amycolatopsis methanolica 239.</title>
        <authorList>
            <person name="Tang B."/>
        </authorList>
    </citation>
    <scope>NUCLEOTIDE SEQUENCE [LARGE SCALE GENOMIC DNA]</scope>
    <source>
        <strain evidence="1 2">239</strain>
    </source>
</reference>
<dbReference type="KEGG" id="amq:AMETH_6216"/>
<protein>
    <submittedName>
        <fullName evidence="1">Oxidoreductase</fullName>
    </submittedName>
</protein>
<dbReference type="AlphaFoldDB" id="A0A076N0F3"/>
<name>A0A076N0F3_AMYME</name>
<accession>A0A076N0F3</accession>
<keyword evidence="2" id="KW-1185">Reference proteome</keyword>
<proteinExistence type="predicted"/>
<evidence type="ECO:0000313" key="2">
    <source>
        <dbReference type="Proteomes" id="UP000062973"/>
    </source>
</evidence>
<sequence>MPQRRGDVHQRRTWLRDAEERVRQSHHRPAVEVQLGEAARQQKARGIHVMALCPGVTAPGAQQAGDVPAWLVQTPEEVAREALTALAARKGPVVVSGRGNSVLTSVARLLPRSAVLSVLAR</sequence>
<organism evidence="1 2">
    <name type="scientific">Amycolatopsis methanolica 239</name>
    <dbReference type="NCBI Taxonomy" id="1068978"/>
    <lineage>
        <taxon>Bacteria</taxon>
        <taxon>Bacillati</taxon>
        <taxon>Actinomycetota</taxon>
        <taxon>Actinomycetes</taxon>
        <taxon>Pseudonocardiales</taxon>
        <taxon>Pseudonocardiaceae</taxon>
        <taxon>Amycolatopsis</taxon>
        <taxon>Amycolatopsis methanolica group</taxon>
    </lineage>
</organism>
<dbReference type="Proteomes" id="UP000062973">
    <property type="component" value="Chromosome"/>
</dbReference>
<dbReference type="EMBL" id="CP009110">
    <property type="protein sequence ID" value="AIJ26308.1"/>
    <property type="molecule type" value="Genomic_DNA"/>
</dbReference>
<evidence type="ECO:0000313" key="1">
    <source>
        <dbReference type="EMBL" id="AIJ26308.1"/>
    </source>
</evidence>
<dbReference type="PATRIC" id="fig|1068978.7.peg.6677"/>
<gene>
    <name evidence="1" type="ORF">AMETH_6216</name>
</gene>
<dbReference type="SUPFAM" id="SSF51735">
    <property type="entry name" value="NAD(P)-binding Rossmann-fold domains"/>
    <property type="match status" value="1"/>
</dbReference>
<dbReference type="InterPro" id="IPR036291">
    <property type="entry name" value="NAD(P)-bd_dom_sf"/>
</dbReference>